<evidence type="ECO:0000313" key="1">
    <source>
        <dbReference type="EMBL" id="SVC82370.1"/>
    </source>
</evidence>
<protein>
    <submittedName>
        <fullName evidence="1">Uncharacterized protein</fullName>
    </submittedName>
</protein>
<dbReference type="AlphaFoldDB" id="A0A382QBN2"/>
<reference evidence="1" key="1">
    <citation type="submission" date="2018-05" db="EMBL/GenBank/DDBJ databases">
        <authorList>
            <person name="Lanie J.A."/>
            <person name="Ng W.-L."/>
            <person name="Kazmierczak K.M."/>
            <person name="Andrzejewski T.M."/>
            <person name="Davidsen T.M."/>
            <person name="Wayne K.J."/>
            <person name="Tettelin H."/>
            <person name="Glass J.I."/>
            <person name="Rusch D."/>
            <person name="Podicherti R."/>
            <person name="Tsui H.-C.T."/>
            <person name="Winkler M.E."/>
        </authorList>
    </citation>
    <scope>NUCLEOTIDE SEQUENCE</scope>
</reference>
<sequence length="59" mass="6560">MAKSNLTFLTIWALLFVSVILIGSWSLAESATRSMGNKNYTDNELTLVQKSAIFICPLH</sequence>
<gene>
    <name evidence="1" type="ORF">METZ01_LOCUS335224</name>
</gene>
<organism evidence="1">
    <name type="scientific">marine metagenome</name>
    <dbReference type="NCBI Taxonomy" id="408172"/>
    <lineage>
        <taxon>unclassified sequences</taxon>
        <taxon>metagenomes</taxon>
        <taxon>ecological metagenomes</taxon>
    </lineage>
</organism>
<accession>A0A382QBN2</accession>
<proteinExistence type="predicted"/>
<name>A0A382QBN2_9ZZZZ</name>
<dbReference type="EMBL" id="UINC01113027">
    <property type="protein sequence ID" value="SVC82370.1"/>
    <property type="molecule type" value="Genomic_DNA"/>
</dbReference>